<dbReference type="RefSeq" id="XP_025841930.1">
    <property type="nucleotide sequence ID" value="XM_025986145.1"/>
</dbReference>
<dbReference type="GeneID" id="112909951"/>
<accession>A0A3Q7SJ90</accession>
<feature type="signal peptide" evidence="9">
    <location>
        <begin position="1"/>
        <end position="20"/>
    </location>
</feature>
<dbReference type="CTD" id="245934"/>
<feature type="domain" description="Beta-defensin" evidence="10">
    <location>
        <begin position="22"/>
        <end position="51"/>
    </location>
</feature>
<dbReference type="GO" id="GO:0045087">
    <property type="term" value="P:innate immune response"/>
    <property type="evidence" value="ECO:0007669"/>
    <property type="project" value="InterPro"/>
</dbReference>
<keyword evidence="11" id="KW-1185">Reference proteome</keyword>
<dbReference type="KEGG" id="vvp:112909951"/>
<comment type="function">
    <text evidence="9">Has antibacterial activity.</text>
</comment>
<dbReference type="SMR" id="A0A3Q7SJ90"/>
<dbReference type="InterPro" id="IPR025933">
    <property type="entry name" value="Beta_defensin_dom"/>
</dbReference>
<gene>
    <name evidence="12" type="primary">DEFB121</name>
</gene>
<dbReference type="Proteomes" id="UP001652641">
    <property type="component" value="Chromosome 14"/>
</dbReference>
<organism evidence="11 12">
    <name type="scientific">Vulpes vulpes</name>
    <name type="common">Red fox</name>
    <dbReference type="NCBI Taxonomy" id="9627"/>
    <lineage>
        <taxon>Eukaryota</taxon>
        <taxon>Metazoa</taxon>
        <taxon>Chordata</taxon>
        <taxon>Craniata</taxon>
        <taxon>Vertebrata</taxon>
        <taxon>Euteleostomi</taxon>
        <taxon>Mammalia</taxon>
        <taxon>Eutheria</taxon>
        <taxon>Laurasiatheria</taxon>
        <taxon>Carnivora</taxon>
        <taxon>Caniformia</taxon>
        <taxon>Canidae</taxon>
        <taxon>Vulpes</taxon>
    </lineage>
</organism>
<dbReference type="AlphaFoldDB" id="A0A3Q7SJ90"/>
<dbReference type="PANTHER" id="PTHR15001">
    <property type="entry name" value="BETA-DEFENSIN 123-RELATED"/>
    <property type="match status" value="1"/>
</dbReference>
<keyword evidence="7 9" id="KW-0044">Antibiotic</keyword>
<dbReference type="STRING" id="9627.ENSVVUP00000011350"/>
<evidence type="ECO:0000256" key="9">
    <source>
        <dbReference type="RuleBase" id="RU231113"/>
    </source>
</evidence>
<dbReference type="OMA" id="TPAMKCW"/>
<evidence type="ECO:0000256" key="6">
    <source>
        <dbReference type="ARBA" id="ARBA00022940"/>
    </source>
</evidence>
<reference evidence="12" key="2">
    <citation type="submission" date="2025-08" db="UniProtKB">
        <authorList>
            <consortium name="RefSeq"/>
        </authorList>
    </citation>
    <scope>IDENTIFICATION</scope>
    <source>
        <tissue evidence="12">Cell line</tissue>
    </source>
</reference>
<proteinExistence type="inferred from homology"/>
<sequence>MKLILLMLAVALLLVQVTQAMSCWGKLGRCRATCEKNEVFHILCTNEAKCCVHPKHVPIGAGSSSAPESLG</sequence>
<keyword evidence="4 9" id="KW-0929">Antimicrobial</keyword>
<evidence type="ECO:0000313" key="11">
    <source>
        <dbReference type="Proteomes" id="UP001652641"/>
    </source>
</evidence>
<evidence type="ECO:0000256" key="4">
    <source>
        <dbReference type="ARBA" id="ARBA00022529"/>
    </source>
</evidence>
<keyword evidence="6 9" id="KW-0211">Defensin</keyword>
<dbReference type="PANTHER" id="PTHR15001:SF8">
    <property type="entry name" value="BETA-DEFENSIN 121"/>
    <property type="match status" value="1"/>
</dbReference>
<keyword evidence="8" id="KW-1015">Disulfide bond</keyword>
<dbReference type="GO" id="GO:0042742">
    <property type="term" value="P:defense response to bacterium"/>
    <property type="evidence" value="ECO:0007669"/>
    <property type="project" value="UniProtKB-UniRule"/>
</dbReference>
<dbReference type="Gene3D" id="3.10.360.10">
    <property type="entry name" value="Antimicrobial Peptide, Beta-defensin 2, Chain A"/>
    <property type="match status" value="1"/>
</dbReference>
<evidence type="ECO:0000256" key="2">
    <source>
        <dbReference type="ARBA" id="ARBA00007371"/>
    </source>
</evidence>
<name>A0A3Q7SJ90_VULVU</name>
<feature type="chain" id="PRO_5018377820" description="Beta-defensin" evidence="9">
    <location>
        <begin position="21"/>
        <end position="71"/>
    </location>
</feature>
<dbReference type="InterPro" id="IPR050544">
    <property type="entry name" value="Beta-defensin"/>
</dbReference>
<keyword evidence="5 9" id="KW-0732">Signal</keyword>
<evidence type="ECO:0000256" key="8">
    <source>
        <dbReference type="ARBA" id="ARBA00023157"/>
    </source>
</evidence>
<comment type="subcellular location">
    <subcellularLocation>
        <location evidence="1 9">Secreted</location>
    </subcellularLocation>
</comment>
<dbReference type="Pfam" id="PF13841">
    <property type="entry name" value="Defensin_beta_2"/>
    <property type="match status" value="1"/>
</dbReference>
<keyword evidence="3 9" id="KW-0964">Secreted</keyword>
<reference key="1">
    <citation type="submission" date="2019-01" db="UniProtKB">
        <authorList>
            <consortium name="RefSeq"/>
        </authorList>
    </citation>
    <scope>IDENTIFICATION</scope>
</reference>
<comment type="similarity">
    <text evidence="2 9">Belongs to the beta-defensin family.</text>
</comment>
<evidence type="ECO:0000256" key="1">
    <source>
        <dbReference type="ARBA" id="ARBA00004613"/>
    </source>
</evidence>
<evidence type="ECO:0000256" key="7">
    <source>
        <dbReference type="ARBA" id="ARBA00023022"/>
    </source>
</evidence>
<evidence type="ECO:0000313" key="12">
    <source>
        <dbReference type="RefSeq" id="XP_025841930.1"/>
    </source>
</evidence>
<evidence type="ECO:0000256" key="3">
    <source>
        <dbReference type="ARBA" id="ARBA00022525"/>
    </source>
</evidence>
<evidence type="ECO:0000256" key="5">
    <source>
        <dbReference type="ARBA" id="ARBA00022729"/>
    </source>
</evidence>
<protein>
    <recommendedName>
        <fullName evidence="9">Beta-defensin</fullName>
    </recommendedName>
</protein>
<evidence type="ECO:0000259" key="10">
    <source>
        <dbReference type="Pfam" id="PF13841"/>
    </source>
</evidence>
<dbReference type="GO" id="GO:0005576">
    <property type="term" value="C:extracellular region"/>
    <property type="evidence" value="ECO:0007669"/>
    <property type="project" value="UniProtKB-SubCell"/>
</dbReference>